<keyword evidence="2" id="KW-1185">Reference proteome</keyword>
<accession>A0ACC3D9H3</accession>
<dbReference type="EMBL" id="JAWDJW010006734">
    <property type="protein sequence ID" value="KAK3063743.1"/>
    <property type="molecule type" value="Genomic_DNA"/>
</dbReference>
<organism evidence="1 2">
    <name type="scientific">Coniosporium uncinatum</name>
    <dbReference type="NCBI Taxonomy" id="93489"/>
    <lineage>
        <taxon>Eukaryota</taxon>
        <taxon>Fungi</taxon>
        <taxon>Dikarya</taxon>
        <taxon>Ascomycota</taxon>
        <taxon>Pezizomycotina</taxon>
        <taxon>Dothideomycetes</taxon>
        <taxon>Dothideomycetes incertae sedis</taxon>
        <taxon>Coniosporium</taxon>
    </lineage>
</organism>
<comment type="caution">
    <text evidence="1">The sequence shown here is derived from an EMBL/GenBank/DDBJ whole genome shotgun (WGS) entry which is preliminary data.</text>
</comment>
<name>A0ACC3D9H3_9PEZI</name>
<proteinExistence type="predicted"/>
<evidence type="ECO:0000313" key="1">
    <source>
        <dbReference type="EMBL" id="KAK3063743.1"/>
    </source>
</evidence>
<sequence length="548" mass="60395">TPSFNSGKTPWHQQHPFGPDKTSGGKPKFPKWAVPSSITPPTPTKRPACQQAASGRQNMFAHNANRIYNNPQLDGSFYTVPNRLYQSGIHFSHPLDLQHVYNNSADHHPSSLQFNNPFMPKQSQTGNMKAKSTENIDTTFSPSDWSGKFEGSAGFFANASPQSRKGSRASPITRGRTTNRPPSDSMTQGFMDGSRETLVNVDAVPPSQAQTTQMNGKMPPPLVPEKVRFSPEEWASKFKEPSFVYAPPKSTSPTRPGSAPKATRLRTDSRAGKSTTIPRHASVDETIKETTNGIPVPEIRVPPSIQQDSPDAMDIDTESPKPQPNGTHTANVSPTDARSARNVPLQPHRADWQEPTTTTSALPTTAANQPEMKTRLDDLTNVAPFAPSKEGLTNLADLSTNLPFTSQPATHYPSKTPESQDLELPRVPMAPDAPGPLINGKIARSAWVDYIAHMQEYMRNWNQFNGVMVSHFQTRQFDACNLVAGGSAWLAQQGDTRERGGFNKYLMECRQDEKVRMHWGVAWERHGRALEEFEDVRGRVGGKGLVDA</sequence>
<protein>
    <submittedName>
        <fullName evidence="1">Uncharacterized protein</fullName>
    </submittedName>
</protein>
<gene>
    <name evidence="1" type="ORF">LTS18_013110</name>
</gene>
<evidence type="ECO:0000313" key="2">
    <source>
        <dbReference type="Proteomes" id="UP001186974"/>
    </source>
</evidence>
<feature type="non-terminal residue" evidence="1">
    <location>
        <position position="1"/>
    </location>
</feature>
<dbReference type="Proteomes" id="UP001186974">
    <property type="component" value="Unassembled WGS sequence"/>
</dbReference>
<reference evidence="1" key="1">
    <citation type="submission" date="2024-09" db="EMBL/GenBank/DDBJ databases">
        <title>Black Yeasts Isolated from many extreme environments.</title>
        <authorList>
            <person name="Coleine C."/>
            <person name="Stajich J.E."/>
            <person name="Selbmann L."/>
        </authorList>
    </citation>
    <scope>NUCLEOTIDE SEQUENCE</scope>
    <source>
        <strain evidence="1">CCFEE 5737</strain>
    </source>
</reference>